<evidence type="ECO:0000256" key="1">
    <source>
        <dbReference type="SAM" id="MobiDB-lite"/>
    </source>
</evidence>
<organism evidence="2 3">
    <name type="scientific">Trifolium medium</name>
    <dbReference type="NCBI Taxonomy" id="97028"/>
    <lineage>
        <taxon>Eukaryota</taxon>
        <taxon>Viridiplantae</taxon>
        <taxon>Streptophyta</taxon>
        <taxon>Embryophyta</taxon>
        <taxon>Tracheophyta</taxon>
        <taxon>Spermatophyta</taxon>
        <taxon>Magnoliopsida</taxon>
        <taxon>eudicotyledons</taxon>
        <taxon>Gunneridae</taxon>
        <taxon>Pentapetalae</taxon>
        <taxon>rosids</taxon>
        <taxon>fabids</taxon>
        <taxon>Fabales</taxon>
        <taxon>Fabaceae</taxon>
        <taxon>Papilionoideae</taxon>
        <taxon>50 kb inversion clade</taxon>
        <taxon>NPAAA clade</taxon>
        <taxon>Hologalegina</taxon>
        <taxon>IRL clade</taxon>
        <taxon>Trifolieae</taxon>
        <taxon>Trifolium</taxon>
    </lineage>
</organism>
<dbReference type="EMBL" id="LXQA010981176">
    <property type="protein sequence ID" value="MCI79777.1"/>
    <property type="molecule type" value="Genomic_DNA"/>
</dbReference>
<evidence type="ECO:0000313" key="3">
    <source>
        <dbReference type="Proteomes" id="UP000265520"/>
    </source>
</evidence>
<dbReference type="Proteomes" id="UP000265520">
    <property type="component" value="Unassembled WGS sequence"/>
</dbReference>
<evidence type="ECO:0000313" key="2">
    <source>
        <dbReference type="EMBL" id="MCI79777.1"/>
    </source>
</evidence>
<protein>
    <submittedName>
        <fullName evidence="2">Uncharacterized protein</fullName>
    </submittedName>
</protein>
<dbReference type="AlphaFoldDB" id="A0A392UVC3"/>
<feature type="compositionally biased region" description="Polar residues" evidence="1">
    <location>
        <begin position="35"/>
        <end position="50"/>
    </location>
</feature>
<feature type="non-terminal residue" evidence="2">
    <location>
        <position position="72"/>
    </location>
</feature>
<sequence>MQHQGRYRMLQPKARDYARSQHHAPQRIFAFADQVPQQTRVASNGTGQTHATRHEPMVLQPPQAGAGSLGSA</sequence>
<keyword evidence="3" id="KW-1185">Reference proteome</keyword>
<comment type="caution">
    <text evidence="2">The sequence shown here is derived from an EMBL/GenBank/DDBJ whole genome shotgun (WGS) entry which is preliminary data.</text>
</comment>
<reference evidence="2 3" key="1">
    <citation type="journal article" date="2018" name="Front. Plant Sci.">
        <title>Red Clover (Trifolium pratense) and Zigzag Clover (T. medium) - A Picture of Genomic Similarities and Differences.</title>
        <authorList>
            <person name="Dluhosova J."/>
            <person name="Istvanek J."/>
            <person name="Nedelnik J."/>
            <person name="Repkova J."/>
        </authorList>
    </citation>
    <scope>NUCLEOTIDE SEQUENCE [LARGE SCALE GENOMIC DNA]</scope>
    <source>
        <strain evidence="3">cv. 10/8</strain>
        <tissue evidence="2">Leaf</tissue>
    </source>
</reference>
<proteinExistence type="predicted"/>
<accession>A0A392UVC3</accession>
<feature type="region of interest" description="Disordered" evidence="1">
    <location>
        <begin position="1"/>
        <end position="72"/>
    </location>
</feature>
<name>A0A392UVC3_9FABA</name>